<name>A0A8S9PW39_BRACR</name>
<feature type="binding site" evidence="1">
    <location>
        <position position="54"/>
    </location>
    <ligand>
        <name>Mg(2+)</name>
        <dbReference type="ChEBI" id="CHEBI:18420"/>
    </ligand>
</feature>
<dbReference type="InterPro" id="IPR036704">
    <property type="entry name" value="RraA/RraA-like_sf"/>
</dbReference>
<sequence length="83" mass="8870">MAFVTTAEVCDAADSECSSRRKGNGRVLVEGANDVQYSEATPWFKLIVNGCIRDVDEINGCDIGVRALASHPIKASKKGLGEQ</sequence>
<feature type="binding site" evidence="1">
    <location>
        <position position="53"/>
    </location>
    <ligand>
        <name>substrate</name>
    </ligand>
</feature>
<dbReference type="Gene3D" id="3.50.30.40">
    <property type="entry name" value="Ribonuclease E inhibitor RraA/RraA-like"/>
    <property type="match status" value="1"/>
</dbReference>
<evidence type="ECO:0000313" key="2">
    <source>
        <dbReference type="EMBL" id="KAF3523861.1"/>
    </source>
</evidence>
<keyword evidence="1" id="KW-0479">Metal-binding</keyword>
<comment type="cofactor">
    <cofactor evidence="1">
        <name>Mg(2+)</name>
        <dbReference type="ChEBI" id="CHEBI:18420"/>
    </cofactor>
</comment>
<dbReference type="Pfam" id="PF03737">
    <property type="entry name" value="RraA-like"/>
    <property type="match status" value="1"/>
</dbReference>
<keyword evidence="1" id="KW-0460">Magnesium</keyword>
<dbReference type="PANTHER" id="PTHR33254:SF17">
    <property type="entry name" value="4-HYDROXY-4-METHYL-2-OXOGLUTARATE ALDOLASE 1-RELATED"/>
    <property type="match status" value="1"/>
</dbReference>
<accession>A0A8S9PW39</accession>
<dbReference type="EMBL" id="QGKX02001347">
    <property type="protein sequence ID" value="KAF3523861.1"/>
    <property type="molecule type" value="Genomic_DNA"/>
</dbReference>
<organism evidence="2 3">
    <name type="scientific">Brassica cretica</name>
    <name type="common">Mustard</name>
    <dbReference type="NCBI Taxonomy" id="69181"/>
    <lineage>
        <taxon>Eukaryota</taxon>
        <taxon>Viridiplantae</taxon>
        <taxon>Streptophyta</taxon>
        <taxon>Embryophyta</taxon>
        <taxon>Tracheophyta</taxon>
        <taxon>Spermatophyta</taxon>
        <taxon>Magnoliopsida</taxon>
        <taxon>eudicotyledons</taxon>
        <taxon>Gunneridae</taxon>
        <taxon>Pentapetalae</taxon>
        <taxon>rosids</taxon>
        <taxon>malvids</taxon>
        <taxon>Brassicales</taxon>
        <taxon>Brassicaceae</taxon>
        <taxon>Brassiceae</taxon>
        <taxon>Brassica</taxon>
    </lineage>
</organism>
<dbReference type="InterPro" id="IPR005493">
    <property type="entry name" value="RraA/RraA-like"/>
</dbReference>
<proteinExistence type="predicted"/>
<dbReference type="SUPFAM" id="SSF89562">
    <property type="entry name" value="RraA-like"/>
    <property type="match status" value="1"/>
</dbReference>
<dbReference type="Proteomes" id="UP000712600">
    <property type="component" value="Unassembled WGS sequence"/>
</dbReference>
<comment type="caution">
    <text evidence="2">The sequence shown here is derived from an EMBL/GenBank/DDBJ whole genome shotgun (WGS) entry which is preliminary data.</text>
</comment>
<dbReference type="AlphaFoldDB" id="A0A8S9PW39"/>
<protein>
    <submittedName>
        <fullName evidence="2">Uncharacterized protein</fullName>
    </submittedName>
</protein>
<dbReference type="PANTHER" id="PTHR33254">
    <property type="entry name" value="4-HYDROXY-4-METHYL-2-OXOGLUTARATE ALDOLASE 3-RELATED"/>
    <property type="match status" value="1"/>
</dbReference>
<evidence type="ECO:0000313" key="3">
    <source>
        <dbReference type="Proteomes" id="UP000712600"/>
    </source>
</evidence>
<evidence type="ECO:0000256" key="1">
    <source>
        <dbReference type="PIRSR" id="PIRSR605493-1"/>
    </source>
</evidence>
<dbReference type="GO" id="GO:0046872">
    <property type="term" value="F:metal ion binding"/>
    <property type="evidence" value="ECO:0007669"/>
    <property type="project" value="UniProtKB-KW"/>
</dbReference>
<reference evidence="2" key="1">
    <citation type="submission" date="2019-12" db="EMBL/GenBank/DDBJ databases">
        <title>Genome sequencing and annotation of Brassica cretica.</title>
        <authorList>
            <person name="Studholme D.J."/>
            <person name="Sarris P."/>
        </authorList>
    </citation>
    <scope>NUCLEOTIDE SEQUENCE</scope>
    <source>
        <strain evidence="2">PFS-109/04</strain>
        <tissue evidence="2">Leaf</tissue>
    </source>
</reference>
<gene>
    <name evidence="2" type="ORF">F2Q69_00051362</name>
</gene>